<keyword evidence="3" id="KW-0732">Signal</keyword>
<keyword evidence="4" id="KW-1133">Transmembrane helix</keyword>
<dbReference type="PANTHER" id="PTHR43649">
    <property type="entry name" value="ARABINOSE-BINDING PROTEIN-RELATED"/>
    <property type="match status" value="1"/>
</dbReference>
<evidence type="ECO:0000313" key="5">
    <source>
        <dbReference type="EMBL" id="TDD25776.1"/>
    </source>
</evidence>
<keyword evidence="4" id="KW-0472">Membrane</keyword>
<evidence type="ECO:0000313" key="6">
    <source>
        <dbReference type="Proteomes" id="UP000294543"/>
    </source>
</evidence>
<keyword evidence="4" id="KW-0812">Transmembrane</keyword>
<dbReference type="OrthoDB" id="3495561at2"/>
<dbReference type="AlphaFoldDB" id="A0A4R4X5X3"/>
<dbReference type="SUPFAM" id="SSF53850">
    <property type="entry name" value="Periplasmic binding protein-like II"/>
    <property type="match status" value="1"/>
</dbReference>
<proteinExistence type="inferred from homology"/>
<accession>A0A4R4X5X3</accession>
<name>A0A4R4X5X3_9ACTN</name>
<keyword evidence="6" id="KW-1185">Reference proteome</keyword>
<dbReference type="Gene3D" id="3.40.190.10">
    <property type="entry name" value="Periplasmic binding protein-like II"/>
    <property type="match status" value="2"/>
</dbReference>
<gene>
    <name evidence="5" type="ORF">E1294_02370</name>
</gene>
<comment type="similarity">
    <text evidence="1">Belongs to the bacterial solute-binding protein 1 family.</text>
</comment>
<dbReference type="Proteomes" id="UP000294543">
    <property type="component" value="Unassembled WGS sequence"/>
</dbReference>
<dbReference type="Pfam" id="PF13416">
    <property type="entry name" value="SBP_bac_8"/>
    <property type="match status" value="1"/>
</dbReference>
<evidence type="ECO:0000256" key="4">
    <source>
        <dbReference type="SAM" id="Phobius"/>
    </source>
</evidence>
<feature type="transmembrane region" description="Helical" evidence="4">
    <location>
        <begin position="14"/>
        <end position="31"/>
    </location>
</feature>
<comment type="caution">
    <text evidence="5">The sequence shown here is derived from an EMBL/GenBank/DDBJ whole genome shotgun (WGS) entry which is preliminary data.</text>
</comment>
<dbReference type="EMBL" id="SMKP01000004">
    <property type="protein sequence ID" value="TDD25776.1"/>
    <property type="molecule type" value="Genomic_DNA"/>
</dbReference>
<keyword evidence="2" id="KW-0813">Transport</keyword>
<dbReference type="InterPro" id="IPR050490">
    <property type="entry name" value="Bact_solute-bd_prot1"/>
</dbReference>
<protein>
    <submittedName>
        <fullName evidence="5">Extracellular solute-binding protein</fullName>
    </submittedName>
</protein>
<sequence length="441" mass="49646">MGRRHLRGDLVKPWPWLIALVTLLTITRLITVSRLNDDPFAGDVDDGRGLVFADGRDTSKDAWLDQLVKEWNNTHSASHEVRFVQLPTTTDEHRAQLVAHAQDPLLAEEDDAAKRRSECYDVVTLDLIWTHEFAASGYIVPLEESKFPTDAILDRALDSARFDGELWAVPMRTDAALLYYRTDLLRQEGLSPPTSWEQLRTQAKQLATKYGLHGYVGQFDKYEGFTAGVVEAIHGAAGDIPPDADGVELFGSDAAERGMRRIIDGFAEQWIPHKAARFREEEARQDFQDGKAVFMHNWPYAYQVMRHDQKSRVKDAFDVAPLPVPSVLGGWNLAVSECSVNRRLAYEFINFLLREKTQESMFRKAGFAPALESLYTKQELLDEFPYLSVLKRGLDAAVNRPASPSYVQVTRAIQMNLHPTLINAPGSLPSSLAALLREIDP</sequence>
<organism evidence="5 6">
    <name type="scientific">Nonomuraea diastatica</name>
    <dbReference type="NCBI Taxonomy" id="1848329"/>
    <lineage>
        <taxon>Bacteria</taxon>
        <taxon>Bacillati</taxon>
        <taxon>Actinomycetota</taxon>
        <taxon>Actinomycetes</taxon>
        <taxon>Streptosporangiales</taxon>
        <taxon>Streptosporangiaceae</taxon>
        <taxon>Nonomuraea</taxon>
    </lineage>
</organism>
<reference evidence="5 6" key="1">
    <citation type="submission" date="2019-03" db="EMBL/GenBank/DDBJ databases">
        <title>Draft genome sequences of novel Actinobacteria.</title>
        <authorList>
            <person name="Sahin N."/>
            <person name="Ay H."/>
            <person name="Saygin H."/>
        </authorList>
    </citation>
    <scope>NUCLEOTIDE SEQUENCE [LARGE SCALE GENOMIC DNA]</scope>
    <source>
        <strain evidence="5 6">KC712</strain>
    </source>
</reference>
<dbReference type="InterPro" id="IPR006059">
    <property type="entry name" value="SBP"/>
</dbReference>
<evidence type="ECO:0000256" key="2">
    <source>
        <dbReference type="ARBA" id="ARBA00022448"/>
    </source>
</evidence>
<dbReference type="PANTHER" id="PTHR43649:SF34">
    <property type="entry name" value="ABC TRANSPORTER PERIPLASMIC-BINDING PROTEIN YCJN-RELATED"/>
    <property type="match status" value="1"/>
</dbReference>
<evidence type="ECO:0000256" key="1">
    <source>
        <dbReference type="ARBA" id="ARBA00008520"/>
    </source>
</evidence>
<evidence type="ECO:0000256" key="3">
    <source>
        <dbReference type="ARBA" id="ARBA00022729"/>
    </source>
</evidence>